<dbReference type="OrthoDB" id="1431934at2759"/>
<evidence type="ECO:0000256" key="5">
    <source>
        <dbReference type="SAM" id="MobiDB-lite"/>
    </source>
</evidence>
<evidence type="ECO:0000256" key="4">
    <source>
        <dbReference type="PROSITE-ProRule" id="PRU00723"/>
    </source>
</evidence>
<organism evidence="7 8">
    <name type="scientific">Guyanagaster necrorhizus</name>
    <dbReference type="NCBI Taxonomy" id="856835"/>
    <lineage>
        <taxon>Eukaryota</taxon>
        <taxon>Fungi</taxon>
        <taxon>Dikarya</taxon>
        <taxon>Basidiomycota</taxon>
        <taxon>Agaricomycotina</taxon>
        <taxon>Agaricomycetes</taxon>
        <taxon>Agaricomycetidae</taxon>
        <taxon>Agaricales</taxon>
        <taxon>Marasmiineae</taxon>
        <taxon>Physalacriaceae</taxon>
        <taxon>Guyanagaster</taxon>
    </lineage>
</organism>
<keyword evidence="1 4" id="KW-0479">Metal-binding</keyword>
<accession>A0A9P7W3E0</accession>
<name>A0A9P7W3E0_9AGAR</name>
<feature type="compositionally biased region" description="Basic and acidic residues" evidence="5">
    <location>
        <begin position="110"/>
        <end position="120"/>
    </location>
</feature>
<feature type="compositionally biased region" description="Basic and acidic residues" evidence="5">
    <location>
        <begin position="127"/>
        <end position="142"/>
    </location>
</feature>
<dbReference type="InterPro" id="IPR017907">
    <property type="entry name" value="Znf_RING_CS"/>
</dbReference>
<sequence length="813" mass="91872">MTDLSSNDAWREILSFSKIRDQSVDGENQMLEQENCVPLSSILPVLKVNNNQCHAWMKGTCTRGEKFQFLHDANTSSSRQSQLDKEHHTNLARAKAEEARKENCRLYQEETQRRRDEERRRQKGARIRQEEERRRIDEEQRTADAQRTHQCIIFGSIVTFSSGLSIQNIIAGFDSCRIRVKNIPHDAHPNEVQDLFIQQGLDISKFHVLSVNRTSDSKQDVDVVTTVTVAQRLAASLEGMEFRNERLEFEIGTFNQPGGMGVLAPRDGNVLTISCQAPSRTFIVEYPDMETCRSKVMELNGRICSGRRMKVEMNQLTPGCRNFRPNTIKISNVPDIPSASVCIFAQSNYEDVRLLKSCSFNVGAVSRQLQRHIEEVGGVEVHAFDVTSIGDTGAGIISIRVRFDSWDSAKRVQDFLANRRFDFIGDSMFWFKLPPQEVYSIIISPDQYRAQVSLWTELQKSIKDRKACDLFIRQMPHGDFRIQVSGAVRAAVGALKVHVESIAAGEKFDQWHEHLVRPPAALKERMADAGAFMRADFKARTIKLYGNSVAIAQGKTILKEELDRLMSLQFSLKLEHQSAGYFLRTGLSAMKEVFGEDCITLDRSSERITIRGGEEVRLHLKNHIAESLKTVIFQVAPGTHTCPVCHDEASAPFQLVCQHVYCTACIRHFLTSAAETGVFPLVCMGNDVTCVTPISIPVLQKFLSQSSFEHLLETVFTSYLDKHPQVFGYCKTPYCMQIYRKSKSPSLLRCPSCFSKCMGIFPTNEIYRHMNAEHGGFYTADSTPSANNNVPPEPFQGADYGEQAGLFPQAYQQ</sequence>
<keyword evidence="2 4" id="KW-0863">Zinc-finger</keyword>
<evidence type="ECO:0000313" key="7">
    <source>
        <dbReference type="EMBL" id="KAG7451839.1"/>
    </source>
</evidence>
<evidence type="ECO:0000313" key="8">
    <source>
        <dbReference type="Proteomes" id="UP000812287"/>
    </source>
</evidence>
<dbReference type="EMBL" id="MU250524">
    <property type="protein sequence ID" value="KAG7451839.1"/>
    <property type="molecule type" value="Genomic_DNA"/>
</dbReference>
<dbReference type="Pfam" id="PF13445">
    <property type="entry name" value="zf-RING_UBOX"/>
    <property type="match status" value="1"/>
</dbReference>
<protein>
    <recommendedName>
        <fullName evidence="6">C3H1-type domain-containing protein</fullName>
    </recommendedName>
</protein>
<dbReference type="Gene3D" id="3.30.40.10">
    <property type="entry name" value="Zinc/RING finger domain, C3HC4 (zinc finger)"/>
    <property type="match status" value="1"/>
</dbReference>
<keyword evidence="3 4" id="KW-0862">Zinc</keyword>
<dbReference type="InterPro" id="IPR027370">
    <property type="entry name" value="Znf-RING_euk"/>
</dbReference>
<dbReference type="RefSeq" id="XP_043045339.1">
    <property type="nucleotide sequence ID" value="XM_043190827.1"/>
</dbReference>
<dbReference type="PROSITE" id="PS50103">
    <property type="entry name" value="ZF_C3H1"/>
    <property type="match status" value="1"/>
</dbReference>
<dbReference type="CDD" id="cd16449">
    <property type="entry name" value="RING-HC"/>
    <property type="match status" value="1"/>
</dbReference>
<dbReference type="InterPro" id="IPR013083">
    <property type="entry name" value="Znf_RING/FYVE/PHD"/>
</dbReference>
<evidence type="ECO:0000259" key="6">
    <source>
        <dbReference type="PROSITE" id="PS50103"/>
    </source>
</evidence>
<dbReference type="InterPro" id="IPR012677">
    <property type="entry name" value="Nucleotide-bd_a/b_plait_sf"/>
</dbReference>
<evidence type="ECO:0000256" key="1">
    <source>
        <dbReference type="ARBA" id="ARBA00022723"/>
    </source>
</evidence>
<dbReference type="SUPFAM" id="SSF57850">
    <property type="entry name" value="RING/U-box"/>
    <property type="match status" value="1"/>
</dbReference>
<feature type="region of interest" description="Disordered" evidence="5">
    <location>
        <begin position="110"/>
        <end position="142"/>
    </location>
</feature>
<dbReference type="AlphaFoldDB" id="A0A9P7W3E0"/>
<evidence type="ECO:0000256" key="3">
    <source>
        <dbReference type="ARBA" id="ARBA00022833"/>
    </source>
</evidence>
<dbReference type="Proteomes" id="UP000812287">
    <property type="component" value="Unassembled WGS sequence"/>
</dbReference>
<proteinExistence type="predicted"/>
<dbReference type="GO" id="GO:0008270">
    <property type="term" value="F:zinc ion binding"/>
    <property type="evidence" value="ECO:0007669"/>
    <property type="project" value="UniProtKB-KW"/>
</dbReference>
<evidence type="ECO:0000256" key="2">
    <source>
        <dbReference type="ARBA" id="ARBA00022771"/>
    </source>
</evidence>
<feature type="compositionally biased region" description="Basic and acidic residues" evidence="5">
    <location>
        <begin position="82"/>
        <end position="97"/>
    </location>
</feature>
<feature type="domain" description="C3H1-type" evidence="6">
    <location>
        <begin position="47"/>
        <end position="74"/>
    </location>
</feature>
<comment type="caution">
    <text evidence="7">The sequence shown here is derived from an EMBL/GenBank/DDBJ whole genome shotgun (WGS) entry which is preliminary data.</text>
</comment>
<dbReference type="PROSITE" id="PS00518">
    <property type="entry name" value="ZF_RING_1"/>
    <property type="match status" value="1"/>
</dbReference>
<feature type="region of interest" description="Disordered" evidence="5">
    <location>
        <begin position="76"/>
        <end position="97"/>
    </location>
</feature>
<feature type="zinc finger region" description="C3H1-type" evidence="4">
    <location>
        <begin position="47"/>
        <end position="74"/>
    </location>
</feature>
<gene>
    <name evidence="7" type="ORF">BT62DRAFT_999548</name>
</gene>
<keyword evidence="8" id="KW-1185">Reference proteome</keyword>
<dbReference type="Gene3D" id="3.30.70.330">
    <property type="match status" value="1"/>
</dbReference>
<reference evidence="7" key="1">
    <citation type="submission" date="2020-11" db="EMBL/GenBank/DDBJ databases">
        <title>Adaptations for nitrogen fixation in a non-lichenized fungal sporocarp promotes dispersal by wood-feeding termites.</title>
        <authorList>
            <consortium name="DOE Joint Genome Institute"/>
            <person name="Koch R.A."/>
            <person name="Yoon G."/>
            <person name="Arayal U."/>
            <person name="Lail K."/>
            <person name="Amirebrahimi M."/>
            <person name="Labutti K."/>
            <person name="Lipzen A."/>
            <person name="Riley R."/>
            <person name="Barry K."/>
            <person name="Henrissat B."/>
            <person name="Grigoriev I.V."/>
            <person name="Herr J.R."/>
            <person name="Aime M.C."/>
        </authorList>
    </citation>
    <scope>NUCLEOTIDE SEQUENCE</scope>
    <source>
        <strain evidence="7">MCA 3950</strain>
    </source>
</reference>
<dbReference type="InterPro" id="IPR000571">
    <property type="entry name" value="Znf_CCCH"/>
</dbReference>
<dbReference type="GeneID" id="66113124"/>